<name>A0A364RGZ7_9BACT</name>
<evidence type="ECO:0000313" key="1">
    <source>
        <dbReference type="EMBL" id="RAU83610.1"/>
    </source>
</evidence>
<dbReference type="InterPro" id="IPR040442">
    <property type="entry name" value="Pyrv_kinase-like_dom_sf"/>
</dbReference>
<reference evidence="1 2" key="2">
    <citation type="submission" date="2018-07" db="EMBL/GenBank/DDBJ databases">
        <title>Pontibacter sp. 2b14 genomic sequence and assembly.</title>
        <authorList>
            <person name="Du Z.-J."/>
        </authorList>
    </citation>
    <scope>NUCLEOTIDE SEQUENCE [LARGE SCALE GENOMIC DNA]</scope>
    <source>
        <strain evidence="1 2">2b14</strain>
    </source>
</reference>
<dbReference type="InterPro" id="IPR039556">
    <property type="entry name" value="ICL/PEPM"/>
</dbReference>
<protein>
    <submittedName>
        <fullName evidence="1">Isocitrate lyase/phosphoenolpyruvate mutase family protein</fullName>
    </submittedName>
</protein>
<dbReference type="PANTHER" id="PTHR42905">
    <property type="entry name" value="PHOSPHOENOLPYRUVATE CARBOXYLASE"/>
    <property type="match status" value="1"/>
</dbReference>
<dbReference type="Gene3D" id="3.20.20.60">
    <property type="entry name" value="Phosphoenolpyruvate-binding domains"/>
    <property type="match status" value="1"/>
</dbReference>
<dbReference type="PANTHER" id="PTHR42905:SF16">
    <property type="entry name" value="CARBOXYPHOSPHONOENOLPYRUVATE PHOSPHONOMUTASE-LIKE PROTEIN (AFU_ORTHOLOGUE AFUA_5G07230)"/>
    <property type="match status" value="1"/>
</dbReference>
<gene>
    <name evidence="1" type="ORF">DP923_00600</name>
</gene>
<dbReference type="Proteomes" id="UP000251692">
    <property type="component" value="Unassembled WGS sequence"/>
</dbReference>
<keyword evidence="1" id="KW-0670">Pyruvate</keyword>
<dbReference type="AlphaFoldDB" id="A0A364RGZ7"/>
<evidence type="ECO:0000313" key="2">
    <source>
        <dbReference type="Proteomes" id="UP000251692"/>
    </source>
</evidence>
<sequence>MSASYLHFSELHRKNKPLLLGNVWNAQSARVYEKAGFDAIGTSSAAVAHSLGYEDGENMPFEDYLFIIKRILAATSLPVSVDMEAGFGKSAEAVVTHLQELYRLGVAGINIEDSVVSNGERTILDTEAFTHKLKSITDALNAENIRLFINVRCDAFLLNLPAALSEARLRIKRYETAAIDGLFLPGIAAEKDILDVAAATRLPLNVMCLPQLPDFGKLERMGVKRISMGNFVNNKVYGQMEELTHAIRQEQSFSSLF</sequence>
<keyword evidence="2" id="KW-1185">Reference proteome</keyword>
<dbReference type="CDD" id="cd00377">
    <property type="entry name" value="ICL_PEPM"/>
    <property type="match status" value="1"/>
</dbReference>
<dbReference type="EMBL" id="QMDV01000001">
    <property type="protein sequence ID" value="RAU83610.1"/>
    <property type="molecule type" value="Genomic_DNA"/>
</dbReference>
<reference evidence="1 2" key="1">
    <citation type="submission" date="2018-06" db="EMBL/GenBank/DDBJ databases">
        <authorList>
            <person name="Liu Z.-W."/>
        </authorList>
    </citation>
    <scope>NUCLEOTIDE SEQUENCE [LARGE SCALE GENOMIC DNA]</scope>
    <source>
        <strain evidence="1 2">2b14</strain>
    </source>
</reference>
<dbReference type="RefSeq" id="WP_112303648.1">
    <property type="nucleotide sequence ID" value="NZ_QMDV01000001.1"/>
</dbReference>
<proteinExistence type="predicted"/>
<dbReference type="OrthoDB" id="9780430at2"/>
<dbReference type="GO" id="GO:0016829">
    <property type="term" value="F:lyase activity"/>
    <property type="evidence" value="ECO:0007669"/>
    <property type="project" value="UniProtKB-KW"/>
</dbReference>
<dbReference type="SUPFAM" id="SSF51621">
    <property type="entry name" value="Phosphoenolpyruvate/pyruvate domain"/>
    <property type="match status" value="1"/>
</dbReference>
<dbReference type="Pfam" id="PF13714">
    <property type="entry name" value="PEP_mutase"/>
    <property type="match status" value="1"/>
</dbReference>
<accession>A0A364RGZ7</accession>
<keyword evidence="1" id="KW-0456">Lyase</keyword>
<dbReference type="InterPro" id="IPR015813">
    <property type="entry name" value="Pyrv/PenolPyrv_kinase-like_dom"/>
</dbReference>
<organism evidence="1 2">
    <name type="scientific">Pontibacter arcticus</name>
    <dbReference type="NCBI Taxonomy" id="2080288"/>
    <lineage>
        <taxon>Bacteria</taxon>
        <taxon>Pseudomonadati</taxon>
        <taxon>Bacteroidota</taxon>
        <taxon>Cytophagia</taxon>
        <taxon>Cytophagales</taxon>
        <taxon>Hymenobacteraceae</taxon>
        <taxon>Pontibacter</taxon>
    </lineage>
</organism>
<comment type="caution">
    <text evidence="1">The sequence shown here is derived from an EMBL/GenBank/DDBJ whole genome shotgun (WGS) entry which is preliminary data.</text>
</comment>